<comment type="subcellular location">
    <subcellularLocation>
        <location evidence="2 19">Cell membrane</location>
        <topology evidence="2 19">Multi-pass membrane protein</topology>
    </subcellularLocation>
</comment>
<dbReference type="Proteomes" id="UP001375743">
    <property type="component" value="Unassembled WGS sequence"/>
</dbReference>
<evidence type="ECO:0000256" key="13">
    <source>
        <dbReference type="ARBA" id="ARBA00023136"/>
    </source>
</evidence>
<evidence type="ECO:0000256" key="6">
    <source>
        <dbReference type="ARBA" id="ARBA00015850"/>
    </source>
</evidence>
<accession>A0ABU8XK48</accession>
<evidence type="ECO:0000256" key="19">
    <source>
        <dbReference type="HAMAP-Rule" id="MF_00719"/>
    </source>
</evidence>
<keyword evidence="11 19" id="KW-0460">Magnesium</keyword>
<keyword evidence="8 19" id="KW-0169">Cobalamin biosynthesis</keyword>
<evidence type="ECO:0000256" key="12">
    <source>
        <dbReference type="ARBA" id="ARBA00022989"/>
    </source>
</evidence>
<keyword evidence="12 19" id="KW-1133">Transmembrane helix</keyword>
<dbReference type="Pfam" id="PF02654">
    <property type="entry name" value="CobS"/>
    <property type="match status" value="1"/>
</dbReference>
<keyword evidence="9 19" id="KW-0808">Transferase</keyword>
<dbReference type="PANTHER" id="PTHR34148:SF1">
    <property type="entry name" value="ADENOSYLCOBINAMIDE-GDP RIBAZOLETRANSFERASE"/>
    <property type="match status" value="1"/>
</dbReference>
<dbReference type="EC" id="2.7.8.26" evidence="5 19"/>
<evidence type="ECO:0000256" key="16">
    <source>
        <dbReference type="ARBA" id="ARBA00032853"/>
    </source>
</evidence>
<feature type="transmembrane region" description="Helical" evidence="19">
    <location>
        <begin position="185"/>
        <end position="202"/>
    </location>
</feature>
<feature type="transmembrane region" description="Helical" evidence="19">
    <location>
        <begin position="39"/>
        <end position="62"/>
    </location>
</feature>
<feature type="transmembrane region" description="Helical" evidence="19">
    <location>
        <begin position="142"/>
        <end position="164"/>
    </location>
</feature>
<evidence type="ECO:0000256" key="18">
    <source>
        <dbReference type="ARBA" id="ARBA00049504"/>
    </source>
</evidence>
<evidence type="ECO:0000256" key="14">
    <source>
        <dbReference type="ARBA" id="ARBA00025228"/>
    </source>
</evidence>
<sequence length="254" mass="26282">MHEVRRFVLQDLKVAALFLTRFPVPMDGSVTMRDLARAVYAFPVMGAAVGLLGGLGFMVASWVGLPSLPGALIALVCMIVATGALHEDGLADTADGLGAGPDREKALAIMRDSRIGSYGAIAIMLSLLGRLMALAPMWDPKLVTAVLVGAGMTSRAMMPVVMLLQPSAKATGLAAEAGRPDAPRVAIGLVVSVLACLVLLPIHFALPALLSAALAALLLATWLGRRFGGCTGDTLGAVQQVGELAFLFAIVSRL</sequence>
<evidence type="ECO:0000256" key="15">
    <source>
        <dbReference type="ARBA" id="ARBA00032605"/>
    </source>
</evidence>
<dbReference type="InterPro" id="IPR003805">
    <property type="entry name" value="CobS"/>
</dbReference>
<comment type="catalytic activity">
    <reaction evidence="18 19">
        <text>alpha-ribazole 5'-phosphate + adenosylcob(III)inamide-GDP = adenosylcob(III)alamin 5'-phosphate + GMP + H(+)</text>
        <dbReference type="Rhea" id="RHEA:23560"/>
        <dbReference type="ChEBI" id="CHEBI:15378"/>
        <dbReference type="ChEBI" id="CHEBI:57918"/>
        <dbReference type="ChEBI" id="CHEBI:58115"/>
        <dbReference type="ChEBI" id="CHEBI:60487"/>
        <dbReference type="ChEBI" id="CHEBI:60493"/>
        <dbReference type="EC" id="2.7.8.26"/>
    </reaction>
</comment>
<feature type="transmembrane region" description="Helical" evidence="19">
    <location>
        <begin position="68"/>
        <end position="85"/>
    </location>
</feature>
<dbReference type="PANTHER" id="PTHR34148">
    <property type="entry name" value="ADENOSYLCOBINAMIDE-GDP RIBAZOLETRANSFERASE"/>
    <property type="match status" value="1"/>
</dbReference>
<comment type="caution">
    <text evidence="20">The sequence shown here is derived from an EMBL/GenBank/DDBJ whole genome shotgun (WGS) entry which is preliminary data.</text>
</comment>
<evidence type="ECO:0000313" key="21">
    <source>
        <dbReference type="Proteomes" id="UP001375743"/>
    </source>
</evidence>
<evidence type="ECO:0000256" key="9">
    <source>
        <dbReference type="ARBA" id="ARBA00022679"/>
    </source>
</evidence>
<evidence type="ECO:0000256" key="8">
    <source>
        <dbReference type="ARBA" id="ARBA00022573"/>
    </source>
</evidence>
<comment type="function">
    <text evidence="14 19">Joins adenosylcobinamide-GDP and alpha-ribazole to generate adenosylcobalamin (Ado-cobalamin). Also synthesizes adenosylcobalamin 5'-phosphate from adenosylcobinamide-GDP and alpha-ribazole 5'-phosphate.</text>
</comment>
<keyword evidence="7 19" id="KW-1003">Cell membrane</keyword>
<evidence type="ECO:0000256" key="1">
    <source>
        <dbReference type="ARBA" id="ARBA00001946"/>
    </source>
</evidence>
<evidence type="ECO:0000256" key="5">
    <source>
        <dbReference type="ARBA" id="ARBA00013200"/>
    </source>
</evidence>
<evidence type="ECO:0000256" key="17">
    <source>
        <dbReference type="ARBA" id="ARBA00048623"/>
    </source>
</evidence>
<evidence type="ECO:0000313" key="20">
    <source>
        <dbReference type="EMBL" id="MEK0081577.1"/>
    </source>
</evidence>
<comment type="catalytic activity">
    <reaction evidence="17 19">
        <text>alpha-ribazole + adenosylcob(III)inamide-GDP = adenosylcob(III)alamin + GMP + H(+)</text>
        <dbReference type="Rhea" id="RHEA:16049"/>
        <dbReference type="ChEBI" id="CHEBI:10329"/>
        <dbReference type="ChEBI" id="CHEBI:15378"/>
        <dbReference type="ChEBI" id="CHEBI:18408"/>
        <dbReference type="ChEBI" id="CHEBI:58115"/>
        <dbReference type="ChEBI" id="CHEBI:60487"/>
        <dbReference type="EC" id="2.7.8.26"/>
    </reaction>
</comment>
<proteinExistence type="inferred from homology"/>
<keyword evidence="13 19" id="KW-0472">Membrane</keyword>
<protein>
    <recommendedName>
        <fullName evidence="6 19">Adenosylcobinamide-GDP ribazoletransferase</fullName>
        <ecNumber evidence="5 19">2.7.8.26</ecNumber>
    </recommendedName>
    <alternativeName>
        <fullName evidence="16 19">Cobalamin synthase</fullName>
    </alternativeName>
    <alternativeName>
        <fullName evidence="15 19">Cobalamin-5'-phosphate synthase</fullName>
    </alternativeName>
</protein>
<dbReference type="HAMAP" id="MF_00719">
    <property type="entry name" value="CobS"/>
    <property type="match status" value="1"/>
</dbReference>
<gene>
    <name evidence="19 20" type="primary">cobS</name>
    <name evidence="20" type="ORF">U1T56_00305</name>
</gene>
<evidence type="ECO:0000256" key="10">
    <source>
        <dbReference type="ARBA" id="ARBA00022692"/>
    </source>
</evidence>
<keyword evidence="10 19" id="KW-0812">Transmembrane</keyword>
<evidence type="ECO:0000256" key="4">
    <source>
        <dbReference type="ARBA" id="ARBA00010561"/>
    </source>
</evidence>
<comment type="similarity">
    <text evidence="4 19">Belongs to the CobS family.</text>
</comment>
<evidence type="ECO:0000256" key="2">
    <source>
        <dbReference type="ARBA" id="ARBA00004651"/>
    </source>
</evidence>
<comment type="cofactor">
    <cofactor evidence="1 19">
        <name>Mg(2+)</name>
        <dbReference type="ChEBI" id="CHEBI:18420"/>
    </cofactor>
</comment>
<evidence type="ECO:0000256" key="11">
    <source>
        <dbReference type="ARBA" id="ARBA00022842"/>
    </source>
</evidence>
<name>A0ABU8XK48_9PROT</name>
<dbReference type="GO" id="GO:0051073">
    <property type="term" value="F:adenosylcobinamide-GDP ribazoletransferase activity"/>
    <property type="evidence" value="ECO:0007669"/>
    <property type="project" value="UniProtKB-EC"/>
</dbReference>
<dbReference type="EMBL" id="JBBLZC010000001">
    <property type="protein sequence ID" value="MEK0081577.1"/>
    <property type="molecule type" value="Genomic_DNA"/>
</dbReference>
<dbReference type="RefSeq" id="WP_418157430.1">
    <property type="nucleotide sequence ID" value="NZ_JBBLZC010000001.1"/>
</dbReference>
<evidence type="ECO:0000256" key="3">
    <source>
        <dbReference type="ARBA" id="ARBA00004663"/>
    </source>
</evidence>
<evidence type="ECO:0000256" key="7">
    <source>
        <dbReference type="ARBA" id="ARBA00022475"/>
    </source>
</evidence>
<keyword evidence="21" id="KW-1185">Reference proteome</keyword>
<organism evidence="20 21">
    <name type="scientific">Benzoatithermus flavus</name>
    <dbReference type="NCBI Taxonomy" id="3108223"/>
    <lineage>
        <taxon>Bacteria</taxon>
        <taxon>Pseudomonadati</taxon>
        <taxon>Pseudomonadota</taxon>
        <taxon>Alphaproteobacteria</taxon>
        <taxon>Geminicoccales</taxon>
        <taxon>Geminicoccaceae</taxon>
        <taxon>Benzoatithermus</taxon>
    </lineage>
</organism>
<comment type="pathway">
    <text evidence="3 19">Cofactor biosynthesis; adenosylcobalamin biosynthesis; adenosylcobalamin from cob(II)yrinate a,c-diamide: step 7/7.</text>
</comment>
<reference evidence="20 21" key="1">
    <citation type="submission" date="2024-01" db="EMBL/GenBank/DDBJ databases">
        <title>Multi-omics insights into the function and evolution of sodium benzoate biodegradation pathways in Benzoatithermus flavus gen. nov., sp. nov. from hot spring.</title>
        <authorList>
            <person name="Hu C.-J."/>
            <person name="Li W.-J."/>
        </authorList>
    </citation>
    <scope>NUCLEOTIDE SEQUENCE [LARGE SCALE GENOMIC DNA]</scope>
    <source>
        <strain evidence="20 21">SYSU G07066</strain>
    </source>
</reference>
<feature type="transmembrane region" description="Helical" evidence="19">
    <location>
        <begin position="115"/>
        <end position="136"/>
    </location>
</feature>
<dbReference type="NCBIfam" id="TIGR00317">
    <property type="entry name" value="cobS"/>
    <property type="match status" value="1"/>
</dbReference>